<dbReference type="InterPro" id="IPR016181">
    <property type="entry name" value="Acyl_CoA_acyltransferase"/>
</dbReference>
<sequence length="183" mass="21181">MAPGTTNLQLRHTDAEETLTLRDQILPVYASSHADQMHDPWFAPEKFWERLIDIYAKTRDFDLVTAWLDGTVVGYAFGSPRDKEDLWPAIHKVFPHMKPHGPVYIFREFAVSPEFHRRHIGTAIHDELLRDRPEQVAHLLVRPDNEAAHAAYGRWGWKFVDKVQPFEDSPTFDALALDLTQRA</sequence>
<protein>
    <recommendedName>
        <fullName evidence="1">N-acetyltransferase domain-containing protein</fullName>
    </recommendedName>
</protein>
<dbReference type="InterPro" id="IPR000182">
    <property type="entry name" value="GNAT_dom"/>
</dbReference>
<comment type="caution">
    <text evidence="2">The sequence shown here is derived from an EMBL/GenBank/DDBJ whole genome shotgun (WGS) entry which is preliminary data.</text>
</comment>
<dbReference type="EMBL" id="BOMI01000037">
    <property type="protein sequence ID" value="GID73724.1"/>
    <property type="molecule type" value="Genomic_DNA"/>
</dbReference>
<dbReference type="CDD" id="cd04301">
    <property type="entry name" value="NAT_SF"/>
    <property type="match status" value="1"/>
</dbReference>
<accession>A0ABQ3Y157</accession>
<feature type="domain" description="N-acetyltransferase" evidence="1">
    <location>
        <begin position="10"/>
        <end position="182"/>
    </location>
</feature>
<name>A0ABQ3Y157_9ACTN</name>
<dbReference type="Gene3D" id="3.40.630.30">
    <property type="match status" value="1"/>
</dbReference>
<dbReference type="Pfam" id="PF00583">
    <property type="entry name" value="Acetyltransf_1"/>
    <property type="match status" value="1"/>
</dbReference>
<proteinExistence type="predicted"/>
<organism evidence="2 3">
    <name type="scientific">Paractinoplanes deccanensis</name>
    <dbReference type="NCBI Taxonomy" id="113561"/>
    <lineage>
        <taxon>Bacteria</taxon>
        <taxon>Bacillati</taxon>
        <taxon>Actinomycetota</taxon>
        <taxon>Actinomycetes</taxon>
        <taxon>Micromonosporales</taxon>
        <taxon>Micromonosporaceae</taxon>
        <taxon>Paractinoplanes</taxon>
    </lineage>
</organism>
<evidence type="ECO:0000313" key="3">
    <source>
        <dbReference type="Proteomes" id="UP000609879"/>
    </source>
</evidence>
<evidence type="ECO:0000259" key="1">
    <source>
        <dbReference type="PROSITE" id="PS51186"/>
    </source>
</evidence>
<evidence type="ECO:0000313" key="2">
    <source>
        <dbReference type="EMBL" id="GID73724.1"/>
    </source>
</evidence>
<gene>
    <name evidence="2" type="ORF">Ade02nite_23650</name>
</gene>
<reference evidence="2 3" key="1">
    <citation type="submission" date="2021-01" db="EMBL/GenBank/DDBJ databases">
        <title>Whole genome shotgun sequence of Actinoplanes deccanensis NBRC 13994.</title>
        <authorList>
            <person name="Komaki H."/>
            <person name="Tamura T."/>
        </authorList>
    </citation>
    <scope>NUCLEOTIDE SEQUENCE [LARGE SCALE GENOMIC DNA]</scope>
    <source>
        <strain evidence="2 3">NBRC 13994</strain>
    </source>
</reference>
<dbReference type="Proteomes" id="UP000609879">
    <property type="component" value="Unassembled WGS sequence"/>
</dbReference>
<dbReference type="PROSITE" id="PS51186">
    <property type="entry name" value="GNAT"/>
    <property type="match status" value="1"/>
</dbReference>
<dbReference type="RefSeq" id="WP_203761629.1">
    <property type="nucleotide sequence ID" value="NZ_BAAABO010000027.1"/>
</dbReference>
<keyword evidence="3" id="KW-1185">Reference proteome</keyword>
<dbReference type="SUPFAM" id="SSF55729">
    <property type="entry name" value="Acyl-CoA N-acyltransferases (Nat)"/>
    <property type="match status" value="1"/>
</dbReference>